<keyword evidence="1" id="KW-0472">Membrane</keyword>
<feature type="transmembrane region" description="Helical" evidence="1">
    <location>
        <begin position="150"/>
        <end position="181"/>
    </location>
</feature>
<keyword evidence="1" id="KW-1133">Transmembrane helix</keyword>
<evidence type="ECO:0000256" key="1">
    <source>
        <dbReference type="SAM" id="Phobius"/>
    </source>
</evidence>
<keyword evidence="1" id="KW-0812">Transmembrane</keyword>
<dbReference type="AlphaFoldDB" id="A0A8W7PN06"/>
<name>A0A8W7PN06_ANOCL</name>
<reference evidence="2" key="1">
    <citation type="submission" date="2022-08" db="UniProtKB">
        <authorList>
            <consortium name="EnsemblMetazoa"/>
        </authorList>
    </citation>
    <scope>IDENTIFICATION</scope>
</reference>
<sequence>MRFRDWLSRNRVSTGRLRPRCRRKSTGCDDFCRLLAPCLSSVAEDPVPLLVPLPPPPVPPLLDAVRDLLLNLVRRCTLLPVLAAAAAPLAVPLPAGWLCWRAATNWLRMTGRGVVLVLSELPTSVPSSKISFRQLVVEVRIAFDRVGDGIVLYFGIVDAVTMLSVGIGIVIVELSVIILVVTSSPPPPAPPAMLRMH</sequence>
<dbReference type="Proteomes" id="UP000075882">
    <property type="component" value="Unassembled WGS sequence"/>
</dbReference>
<dbReference type="EnsemblMetazoa" id="ACOM034621-RA">
    <property type="protein sequence ID" value="ACOM034621-PA.1"/>
    <property type="gene ID" value="ACOM034621"/>
</dbReference>
<organism evidence="2">
    <name type="scientific">Anopheles coluzzii</name>
    <name type="common">African malaria mosquito</name>
    <dbReference type="NCBI Taxonomy" id="1518534"/>
    <lineage>
        <taxon>Eukaryota</taxon>
        <taxon>Metazoa</taxon>
        <taxon>Ecdysozoa</taxon>
        <taxon>Arthropoda</taxon>
        <taxon>Hexapoda</taxon>
        <taxon>Insecta</taxon>
        <taxon>Pterygota</taxon>
        <taxon>Neoptera</taxon>
        <taxon>Endopterygota</taxon>
        <taxon>Diptera</taxon>
        <taxon>Nematocera</taxon>
        <taxon>Culicoidea</taxon>
        <taxon>Culicidae</taxon>
        <taxon>Anophelinae</taxon>
        <taxon>Anopheles</taxon>
    </lineage>
</organism>
<proteinExistence type="predicted"/>
<accession>A0A8W7PN06</accession>
<protein>
    <submittedName>
        <fullName evidence="2">Uncharacterized protein</fullName>
    </submittedName>
</protein>
<evidence type="ECO:0000313" key="2">
    <source>
        <dbReference type="EnsemblMetazoa" id="ACOM034621-PA.1"/>
    </source>
</evidence>